<dbReference type="EMBL" id="CAJRAF010000001">
    <property type="protein sequence ID" value="CAG4991382.1"/>
    <property type="molecule type" value="Genomic_DNA"/>
</dbReference>
<gene>
    <name evidence="1" type="ORF">DYBT9275_00738</name>
</gene>
<name>A0A916J807_9BACT</name>
<keyword evidence="2" id="KW-1185">Reference proteome</keyword>
<dbReference type="Proteomes" id="UP000680038">
    <property type="component" value="Unassembled WGS sequence"/>
</dbReference>
<comment type="caution">
    <text evidence="1">The sequence shown here is derived from an EMBL/GenBank/DDBJ whole genome shotgun (WGS) entry which is preliminary data.</text>
</comment>
<sequence>MESATNYLTEHMYMTRDEVIIIDLLTDHHEMPSGYESDQAIKFFHKDNLHLVLYFATPGDRGFQMFVVEDFSQHTDELLILKDIFLMLISQGYSSFIFRKAYDQVENLIYMSGTFRAMSPRYPNEEGF</sequence>
<dbReference type="RefSeq" id="WP_215237463.1">
    <property type="nucleotide sequence ID" value="NZ_CAJRAF010000001.1"/>
</dbReference>
<proteinExistence type="predicted"/>
<organism evidence="1 2">
    <name type="scientific">Dyadobacter helix</name>
    <dbReference type="NCBI Taxonomy" id="2822344"/>
    <lineage>
        <taxon>Bacteria</taxon>
        <taxon>Pseudomonadati</taxon>
        <taxon>Bacteroidota</taxon>
        <taxon>Cytophagia</taxon>
        <taxon>Cytophagales</taxon>
        <taxon>Spirosomataceae</taxon>
        <taxon>Dyadobacter</taxon>
    </lineage>
</organism>
<dbReference type="AlphaFoldDB" id="A0A916J807"/>
<protein>
    <submittedName>
        <fullName evidence="1">Uncharacterized protein</fullName>
    </submittedName>
</protein>
<evidence type="ECO:0000313" key="1">
    <source>
        <dbReference type="EMBL" id="CAG4991382.1"/>
    </source>
</evidence>
<reference evidence="1" key="1">
    <citation type="submission" date="2021-04" db="EMBL/GenBank/DDBJ databases">
        <authorList>
            <person name="Rodrigo-Torres L."/>
            <person name="Arahal R. D."/>
            <person name="Lucena T."/>
        </authorList>
    </citation>
    <scope>NUCLEOTIDE SEQUENCE</scope>
    <source>
        <strain evidence="1">CECT 9275</strain>
    </source>
</reference>
<evidence type="ECO:0000313" key="2">
    <source>
        <dbReference type="Proteomes" id="UP000680038"/>
    </source>
</evidence>
<accession>A0A916J807</accession>